<evidence type="ECO:0000313" key="2">
    <source>
        <dbReference type="Proteomes" id="UP000178240"/>
    </source>
</evidence>
<comment type="caution">
    <text evidence="1">The sequence shown here is derived from an EMBL/GenBank/DDBJ whole genome shotgun (WGS) entry which is preliminary data.</text>
</comment>
<protein>
    <submittedName>
        <fullName evidence="1">Uncharacterized protein</fullName>
    </submittedName>
</protein>
<evidence type="ECO:0000313" key="1">
    <source>
        <dbReference type="EMBL" id="OGY45651.1"/>
    </source>
</evidence>
<dbReference type="Proteomes" id="UP000178240">
    <property type="component" value="Unassembled WGS sequence"/>
</dbReference>
<dbReference type="EMBL" id="MHIE01000016">
    <property type="protein sequence ID" value="OGY45651.1"/>
    <property type="molecule type" value="Genomic_DNA"/>
</dbReference>
<gene>
    <name evidence="1" type="ORF">A2744_03130</name>
</gene>
<accession>A0A1G1Y0B2</accession>
<sequence>MASAVVEEIKIPPEIQAVSISVGLPNPEDGDSRRRVCVSYSEHAAVVPATYFFEHETEGLGPAAEEVLVDKLIRQLGRQGFKETSRKQCRETEGYFVDLSRE</sequence>
<reference evidence="1 2" key="1">
    <citation type="journal article" date="2016" name="Nat. Commun.">
        <title>Thousands of microbial genomes shed light on interconnected biogeochemical processes in an aquifer system.</title>
        <authorList>
            <person name="Anantharaman K."/>
            <person name="Brown C.T."/>
            <person name="Hug L.A."/>
            <person name="Sharon I."/>
            <person name="Castelle C.J."/>
            <person name="Probst A.J."/>
            <person name="Thomas B.C."/>
            <person name="Singh A."/>
            <person name="Wilkins M.J."/>
            <person name="Karaoz U."/>
            <person name="Brodie E.L."/>
            <person name="Williams K.H."/>
            <person name="Hubbard S.S."/>
            <person name="Banfield J.F."/>
        </authorList>
    </citation>
    <scope>NUCLEOTIDE SEQUENCE [LARGE SCALE GENOMIC DNA]</scope>
</reference>
<proteinExistence type="predicted"/>
<dbReference type="STRING" id="1797535.A2744_03130"/>
<organism evidence="1 2">
    <name type="scientific">Candidatus Buchananbacteria bacterium RIFCSPHIGHO2_01_FULL_44_11</name>
    <dbReference type="NCBI Taxonomy" id="1797535"/>
    <lineage>
        <taxon>Bacteria</taxon>
        <taxon>Candidatus Buchananiibacteriota</taxon>
    </lineage>
</organism>
<name>A0A1G1Y0B2_9BACT</name>
<dbReference type="AlphaFoldDB" id="A0A1G1Y0B2"/>